<gene>
    <name evidence="3" type="ORF">Anas_05147</name>
</gene>
<dbReference type="GO" id="GO:0005576">
    <property type="term" value="C:extracellular region"/>
    <property type="evidence" value="ECO:0007669"/>
    <property type="project" value="InterPro"/>
</dbReference>
<feature type="compositionally biased region" description="Low complexity" evidence="1">
    <location>
        <begin position="72"/>
        <end position="95"/>
    </location>
</feature>
<dbReference type="Pfam" id="PF01607">
    <property type="entry name" value="CBM_14"/>
    <property type="match status" value="1"/>
</dbReference>
<dbReference type="PANTHER" id="PTHR22933">
    <property type="entry name" value="FI18007P1-RELATED"/>
    <property type="match status" value="1"/>
</dbReference>
<feature type="compositionally biased region" description="Polar residues" evidence="1">
    <location>
        <begin position="46"/>
        <end position="60"/>
    </location>
</feature>
<proteinExistence type="predicted"/>
<feature type="domain" description="Chitin-binding type-2" evidence="2">
    <location>
        <begin position="126"/>
        <end position="183"/>
    </location>
</feature>
<dbReference type="PANTHER" id="PTHR22933:SF43">
    <property type="entry name" value="LP10131P"/>
    <property type="match status" value="1"/>
</dbReference>
<name>A0A5N5SR71_9CRUS</name>
<dbReference type="Gene3D" id="3.20.20.80">
    <property type="entry name" value="Glycosidases"/>
    <property type="match status" value="1"/>
</dbReference>
<reference evidence="3 4" key="1">
    <citation type="journal article" date="2019" name="PLoS Biol.">
        <title>Sex chromosomes control vertical transmission of feminizing Wolbachia symbionts in an isopod.</title>
        <authorList>
            <person name="Becking T."/>
            <person name="Chebbi M.A."/>
            <person name="Giraud I."/>
            <person name="Moumen B."/>
            <person name="Laverre T."/>
            <person name="Caubet Y."/>
            <person name="Peccoud J."/>
            <person name="Gilbert C."/>
            <person name="Cordaux R."/>
        </authorList>
    </citation>
    <scope>NUCLEOTIDE SEQUENCE [LARGE SCALE GENOMIC DNA]</scope>
    <source>
        <strain evidence="3">ANa2</strain>
        <tissue evidence="3">Whole body excluding digestive tract and cuticle</tissue>
    </source>
</reference>
<evidence type="ECO:0000313" key="4">
    <source>
        <dbReference type="Proteomes" id="UP000326759"/>
    </source>
</evidence>
<dbReference type="InterPro" id="IPR052976">
    <property type="entry name" value="Scoloptoxin-like"/>
</dbReference>
<dbReference type="EMBL" id="SEYY01021523">
    <property type="protein sequence ID" value="KAB7496298.1"/>
    <property type="molecule type" value="Genomic_DNA"/>
</dbReference>
<keyword evidence="4" id="KW-1185">Reference proteome</keyword>
<evidence type="ECO:0000259" key="2">
    <source>
        <dbReference type="PROSITE" id="PS50940"/>
    </source>
</evidence>
<dbReference type="AlphaFoldDB" id="A0A5N5SR71"/>
<organism evidence="3 4">
    <name type="scientific">Armadillidium nasatum</name>
    <dbReference type="NCBI Taxonomy" id="96803"/>
    <lineage>
        <taxon>Eukaryota</taxon>
        <taxon>Metazoa</taxon>
        <taxon>Ecdysozoa</taxon>
        <taxon>Arthropoda</taxon>
        <taxon>Crustacea</taxon>
        <taxon>Multicrustacea</taxon>
        <taxon>Malacostraca</taxon>
        <taxon>Eumalacostraca</taxon>
        <taxon>Peracarida</taxon>
        <taxon>Isopoda</taxon>
        <taxon>Oniscidea</taxon>
        <taxon>Crinocheta</taxon>
        <taxon>Armadillidiidae</taxon>
        <taxon>Armadillidium</taxon>
    </lineage>
</organism>
<dbReference type="InterPro" id="IPR036508">
    <property type="entry name" value="Chitin-bd_dom_sf"/>
</dbReference>
<dbReference type="OrthoDB" id="6514762at2759"/>
<accession>A0A5N5SR71</accession>
<dbReference type="SMART" id="SM00494">
    <property type="entry name" value="ChtBD2"/>
    <property type="match status" value="1"/>
</dbReference>
<dbReference type="Proteomes" id="UP000326759">
    <property type="component" value="Unassembled WGS sequence"/>
</dbReference>
<sequence>MLIMVMPEEFSDINPTNTDLYNKNRVSSFSSTPVYPERENDFKENNPITFNETPNQNTYNKGFGGNNVAKPSDTSLNNNLNLDSSNNNLNEDTSSGRSNGNTLVESAMDNVQIQRLFEYLQTNPTDFTCEGKDDGFYADVQFHCQAFHRCVNNMKYSFVCGPGTLFSQHLLTCDFNYHVQCNNETP</sequence>
<protein>
    <recommendedName>
        <fullName evidence="2">Chitin-binding type-2 domain-containing protein</fullName>
    </recommendedName>
</protein>
<dbReference type="InterPro" id="IPR002557">
    <property type="entry name" value="Chitin-bd_dom"/>
</dbReference>
<dbReference type="GO" id="GO:0008061">
    <property type="term" value="F:chitin binding"/>
    <property type="evidence" value="ECO:0007669"/>
    <property type="project" value="InterPro"/>
</dbReference>
<dbReference type="PROSITE" id="PS50940">
    <property type="entry name" value="CHIT_BIND_II"/>
    <property type="match status" value="1"/>
</dbReference>
<feature type="region of interest" description="Disordered" evidence="1">
    <location>
        <begin position="29"/>
        <end position="101"/>
    </location>
</feature>
<comment type="caution">
    <text evidence="3">The sequence shown here is derived from an EMBL/GenBank/DDBJ whole genome shotgun (WGS) entry which is preliminary data.</text>
</comment>
<dbReference type="SUPFAM" id="SSF57625">
    <property type="entry name" value="Invertebrate chitin-binding proteins"/>
    <property type="match status" value="1"/>
</dbReference>
<evidence type="ECO:0000313" key="3">
    <source>
        <dbReference type="EMBL" id="KAB7496298.1"/>
    </source>
</evidence>
<evidence type="ECO:0000256" key="1">
    <source>
        <dbReference type="SAM" id="MobiDB-lite"/>
    </source>
</evidence>